<dbReference type="EMBL" id="KZ824983">
    <property type="protein sequence ID" value="RAH66321.1"/>
    <property type="molecule type" value="Genomic_DNA"/>
</dbReference>
<keyword evidence="2" id="KW-1185">Reference proteome</keyword>
<protein>
    <submittedName>
        <fullName evidence="1">Uncharacterized protein</fullName>
    </submittedName>
</protein>
<evidence type="ECO:0000313" key="2">
    <source>
        <dbReference type="Proteomes" id="UP000249661"/>
    </source>
</evidence>
<reference evidence="1" key="1">
    <citation type="submission" date="2018-02" db="EMBL/GenBank/DDBJ databases">
        <title>The genomes of Aspergillus section Nigri reveals drivers in fungal speciation.</title>
        <authorList>
            <consortium name="DOE Joint Genome Institute"/>
            <person name="Vesth T.C."/>
            <person name="Nybo J."/>
            <person name="Theobald S."/>
            <person name="Brandl J."/>
            <person name="Frisvad J.C."/>
            <person name="Nielsen K.F."/>
            <person name="Lyhne E.K."/>
            <person name="Kogle M.E."/>
            <person name="Kuo A."/>
            <person name="Riley R."/>
            <person name="Clum A."/>
            <person name="Nolan M."/>
            <person name="Lipzen A."/>
            <person name="Salamov A."/>
            <person name="Henrissat B."/>
            <person name="Wiebenga A."/>
            <person name="De vries R.P."/>
            <person name="Grigoriev I.V."/>
            <person name="Mortensen U.H."/>
            <person name="Andersen M.R."/>
            <person name="Baker S.E."/>
        </authorList>
    </citation>
    <scope>NUCLEOTIDE SEQUENCE</scope>
    <source>
        <strain evidence="1">CBS 121060</strain>
    </source>
</reference>
<sequence length="501" mass="54612">MIFPKLMHLKGWGLRTMTSLQSSSLTGIVQHGELSSLGDEALVRLLHQEFAPEVERLKRVPRRQGEGEDGTVPAGTIMVKKGRDLALLTPSRLLFGEDFCEINRTITNILSVKWLMADQYDVFTAHQSPAVRLSVGTFRRFRFRADPILTDAEQLMALIVALLVGDIGKDPQLAGDIAARRASMPSSSPSPLPKATRDTNTNTGNHDELLADAVGLGLLDGPLQLLSPARREDVILGIHVGATLNIPQLMQGENVPGSLQRILRFQGHPSAFLLKYMEIMFDVAGAAAHLDAGGATSMTEPVCQSFLQAFPILERVIAGRTSLRDAYDEVLHNRGRILADQGFRDLSVETSPSDRALLRLFAMGRVADRRTAERFQQAFHGLSHATRDALVRGLNVDGCDDDADNGRPAVVLYYMPSVFAEGLRALHDAPEEDQVAGLQSLMGFMARNFEASSEDADRGGSSIRERDVSPVKEIVSSPQFRANPHILDSYALPASESCGSG</sequence>
<name>A0ACD1GYR5_9EURO</name>
<accession>A0ACD1GYR5</accession>
<organism evidence="1 2">
    <name type="scientific">Aspergillus aculeatinus CBS 121060</name>
    <dbReference type="NCBI Taxonomy" id="1448322"/>
    <lineage>
        <taxon>Eukaryota</taxon>
        <taxon>Fungi</taxon>
        <taxon>Dikarya</taxon>
        <taxon>Ascomycota</taxon>
        <taxon>Pezizomycotina</taxon>
        <taxon>Eurotiomycetes</taxon>
        <taxon>Eurotiomycetidae</taxon>
        <taxon>Eurotiales</taxon>
        <taxon>Aspergillaceae</taxon>
        <taxon>Aspergillus</taxon>
        <taxon>Aspergillus subgen. Circumdati</taxon>
    </lineage>
</organism>
<evidence type="ECO:0000313" key="1">
    <source>
        <dbReference type="EMBL" id="RAH66321.1"/>
    </source>
</evidence>
<proteinExistence type="predicted"/>
<gene>
    <name evidence="1" type="ORF">BO66DRAFT_394674</name>
</gene>
<dbReference type="Proteomes" id="UP000249661">
    <property type="component" value="Unassembled WGS sequence"/>
</dbReference>